<dbReference type="GO" id="GO:0042073">
    <property type="term" value="P:intraciliary transport"/>
    <property type="evidence" value="ECO:0007669"/>
    <property type="project" value="TreeGrafter"/>
</dbReference>
<evidence type="ECO:0000256" key="1">
    <source>
        <dbReference type="PROSITE-ProRule" id="PRU00339"/>
    </source>
</evidence>
<name>A0A9Q0YTR0_HOLLE</name>
<sequence length="97" mass="11187">MLEDTPQATEWFMQLIGIVPTDPSILSRLGELYGNEGDKTQAFQYYFESFRYFPSNIDIIEWLGAYYIDSQFVEKAIHYFERAAVIQPTVTKSNGSS</sequence>
<comment type="caution">
    <text evidence="2">The sequence shown here is derived from an EMBL/GenBank/DDBJ whole genome shotgun (WGS) entry which is preliminary data.</text>
</comment>
<feature type="repeat" description="TPR" evidence="1">
    <location>
        <begin position="57"/>
        <end position="90"/>
    </location>
</feature>
<dbReference type="Proteomes" id="UP001152320">
    <property type="component" value="Chromosome 16"/>
</dbReference>
<organism evidence="2 3">
    <name type="scientific">Holothuria leucospilota</name>
    <name type="common">Black long sea cucumber</name>
    <name type="synonym">Mertensiothuria leucospilota</name>
    <dbReference type="NCBI Taxonomy" id="206669"/>
    <lineage>
        <taxon>Eukaryota</taxon>
        <taxon>Metazoa</taxon>
        <taxon>Echinodermata</taxon>
        <taxon>Eleutherozoa</taxon>
        <taxon>Echinozoa</taxon>
        <taxon>Holothuroidea</taxon>
        <taxon>Aspidochirotacea</taxon>
        <taxon>Aspidochirotida</taxon>
        <taxon>Holothuriidae</taxon>
        <taxon>Holothuria</taxon>
    </lineage>
</organism>
<accession>A0A9Q0YTR0</accession>
<dbReference type="InterPro" id="IPR011990">
    <property type="entry name" value="TPR-like_helical_dom_sf"/>
</dbReference>
<dbReference type="GO" id="GO:0036064">
    <property type="term" value="C:ciliary basal body"/>
    <property type="evidence" value="ECO:0007669"/>
    <property type="project" value="TreeGrafter"/>
</dbReference>
<dbReference type="GO" id="GO:0097546">
    <property type="term" value="C:ciliary base"/>
    <property type="evidence" value="ECO:0007669"/>
    <property type="project" value="TreeGrafter"/>
</dbReference>
<dbReference type="PANTHER" id="PTHR44117">
    <property type="entry name" value="INTRAFLAGELLAR TRANSPORT PROTEIN 88 HOMOLOG"/>
    <property type="match status" value="1"/>
</dbReference>
<protein>
    <submittedName>
        <fullName evidence="2">Intraflagellar transport protein 88-like</fullName>
    </submittedName>
</protein>
<keyword evidence="3" id="KW-1185">Reference proteome</keyword>
<dbReference type="OrthoDB" id="1926212at2759"/>
<proteinExistence type="predicted"/>
<dbReference type="AlphaFoldDB" id="A0A9Q0YTR0"/>
<dbReference type="PANTHER" id="PTHR44117:SF1">
    <property type="entry name" value="INTRAFLAGELLAR TRANSPORT PROTEIN 88 HOMOLOG"/>
    <property type="match status" value="1"/>
</dbReference>
<dbReference type="GO" id="GO:0019894">
    <property type="term" value="F:kinesin binding"/>
    <property type="evidence" value="ECO:0007669"/>
    <property type="project" value="TreeGrafter"/>
</dbReference>
<evidence type="ECO:0000313" key="3">
    <source>
        <dbReference type="Proteomes" id="UP001152320"/>
    </source>
</evidence>
<dbReference type="GO" id="GO:0005814">
    <property type="term" value="C:centriole"/>
    <property type="evidence" value="ECO:0007669"/>
    <property type="project" value="TreeGrafter"/>
</dbReference>
<dbReference type="InterPro" id="IPR019734">
    <property type="entry name" value="TPR_rpt"/>
</dbReference>
<evidence type="ECO:0000313" key="2">
    <source>
        <dbReference type="EMBL" id="KAJ8026952.1"/>
    </source>
</evidence>
<gene>
    <name evidence="2" type="ORF">HOLleu_31930</name>
</gene>
<dbReference type="GO" id="GO:1905515">
    <property type="term" value="P:non-motile cilium assembly"/>
    <property type="evidence" value="ECO:0007669"/>
    <property type="project" value="TreeGrafter"/>
</dbReference>
<keyword evidence="1" id="KW-0802">TPR repeat</keyword>
<dbReference type="Gene3D" id="1.25.40.10">
    <property type="entry name" value="Tetratricopeptide repeat domain"/>
    <property type="match status" value="1"/>
</dbReference>
<dbReference type="SUPFAM" id="SSF48452">
    <property type="entry name" value="TPR-like"/>
    <property type="match status" value="1"/>
</dbReference>
<dbReference type="GO" id="GO:0097730">
    <property type="term" value="C:non-motile cilium"/>
    <property type="evidence" value="ECO:0007669"/>
    <property type="project" value="TreeGrafter"/>
</dbReference>
<feature type="repeat" description="TPR" evidence="1">
    <location>
        <begin position="23"/>
        <end position="56"/>
    </location>
</feature>
<reference evidence="2" key="1">
    <citation type="submission" date="2021-10" db="EMBL/GenBank/DDBJ databases">
        <title>Tropical sea cucumber genome reveals ecological adaptation and Cuvierian tubules defense mechanism.</title>
        <authorList>
            <person name="Chen T."/>
        </authorList>
    </citation>
    <scope>NUCLEOTIDE SEQUENCE</scope>
    <source>
        <strain evidence="2">Nanhai2018</strain>
        <tissue evidence="2">Muscle</tissue>
    </source>
</reference>
<dbReference type="PROSITE" id="PS50005">
    <property type="entry name" value="TPR"/>
    <property type="match status" value="2"/>
</dbReference>
<dbReference type="EMBL" id="JAIZAY010000016">
    <property type="protein sequence ID" value="KAJ8026952.1"/>
    <property type="molecule type" value="Genomic_DNA"/>
</dbReference>